<dbReference type="Proteomes" id="UP000226420">
    <property type="component" value="Unassembled WGS sequence"/>
</dbReference>
<dbReference type="EMBL" id="FOLW01000001">
    <property type="protein sequence ID" value="SFB97339.1"/>
    <property type="molecule type" value="Genomic_DNA"/>
</dbReference>
<reference evidence="2 3" key="1">
    <citation type="submission" date="2016-10" db="EMBL/GenBank/DDBJ databases">
        <authorList>
            <person name="Varghese N."/>
            <person name="Submissions S."/>
        </authorList>
    </citation>
    <scope>NUCLEOTIDE SEQUENCE [LARGE SCALE GENOMIC DNA]</scope>
    <source>
        <strain evidence="2 3">DSM 5563</strain>
    </source>
</reference>
<evidence type="ECO:0000313" key="3">
    <source>
        <dbReference type="Proteomes" id="UP000226420"/>
    </source>
</evidence>
<dbReference type="AlphaFoldDB" id="A0AAJ4W7F4"/>
<organism evidence="2 3">
    <name type="scientific">Pragia fontium DSM 5563 = ATCC 49100</name>
    <dbReference type="NCBI Taxonomy" id="1122977"/>
    <lineage>
        <taxon>Bacteria</taxon>
        <taxon>Pseudomonadati</taxon>
        <taxon>Pseudomonadota</taxon>
        <taxon>Gammaproteobacteria</taxon>
        <taxon>Enterobacterales</taxon>
        <taxon>Budviciaceae</taxon>
        <taxon>Pragia</taxon>
    </lineage>
</organism>
<evidence type="ECO:0000256" key="1">
    <source>
        <dbReference type="SAM" id="MobiDB-lite"/>
    </source>
</evidence>
<feature type="region of interest" description="Disordered" evidence="1">
    <location>
        <begin position="507"/>
        <end position="529"/>
    </location>
</feature>
<name>A0AAJ4W7F4_9GAMM</name>
<protein>
    <submittedName>
        <fullName evidence="2">Uncharacterized protein</fullName>
    </submittedName>
</protein>
<accession>A0AAJ4W7F4</accession>
<gene>
    <name evidence="2" type="ORF">SAMN02745723_10166</name>
</gene>
<comment type="caution">
    <text evidence="2">The sequence shown here is derived from an EMBL/GenBank/DDBJ whole genome shotgun (WGS) entry which is preliminary data.</text>
</comment>
<evidence type="ECO:0000313" key="2">
    <source>
        <dbReference type="EMBL" id="SFB97339.1"/>
    </source>
</evidence>
<sequence>MSNQNIGAMQVANSLDGLRASLPPLNKVNEKIEDTVKKIGVQVNINQSIAEKNIRHISNNVNNLLSGLSKVSSAVLTRNAPSINQAVKKFFFISNITERIKNDISIKINVAPSQSNEKSSCPNDGERGGDKKDIWDTIKFFTELAADLLTILDILGGFRKLKRIFRLMGGAFSKVFSRIGSFAKGVGSAVGKALKSAAGSITRQAKRLFSGVKQIASSVKSKVGSGIRGGYTKAKNFLSSGGNKVKTLFLAGKDKAKNLFTSGREKAKNLLSSGKEKARNLLSSGKNRVKSVANVGKQLFGRLSNFIKPAVSKGKDLLSSGKNRVKSVGNVGKQLFSRLGNFIKPAVSKGKDLLSSGKNRVKSVANVGKQLFGRLGNFLKPAVSKGKDLLSKGKNTAKSLAGRASGLGSDILKRGGSLFTKMAGPMLNIGKSLMSKVPGGIKSAMKTTFTAGKSLLSNPKVLRTLGRVASVGLRVGRMATPIGWASLAAEGAIRLGYHAYKKYQASKENEGTPGSGEGPGKDNSDVYPQTVTPGMAAAASAANAMNYMINSNPQFQINILPGTPEQQINDIRQAALDGTKQGEKQLTATINGGM</sequence>
<dbReference type="RefSeq" id="WP_074819999.1">
    <property type="nucleotide sequence ID" value="NZ_FOLW01000001.1"/>
</dbReference>
<proteinExistence type="predicted"/>